<gene>
    <name evidence="1" type="ORF">TDSAC_1172</name>
</gene>
<dbReference type="RefSeq" id="WP_150130305.1">
    <property type="nucleotide sequence ID" value="NZ_CP020921.1"/>
</dbReference>
<sequence>MSVRVMTNKPILYTFPGNKYCQILEKYIKERDLDIEIVSIYNIYCSNLKKDNVKEIFKKIGTETLPILKFNNKYYSEFNEIERILIKIDN</sequence>
<dbReference type="SUPFAM" id="SSF52833">
    <property type="entry name" value="Thioredoxin-like"/>
    <property type="match status" value="1"/>
</dbReference>
<reference evidence="1 2" key="1">
    <citation type="submission" date="2017-04" db="EMBL/GenBank/DDBJ databases">
        <title>Genomic insights into metabolism of Thermodesulfobium acidiphilum.</title>
        <authorList>
            <person name="Toshchakov S.V."/>
            <person name="Frolov E.N."/>
            <person name="Kublanov I.V."/>
            <person name="Samarov N.I."/>
            <person name="Novikov A."/>
            <person name="Lebedinsky A.V."/>
            <person name="Bonch-Osmolovskaya E.A."/>
            <person name="Chernyh N.A."/>
        </authorList>
    </citation>
    <scope>NUCLEOTIDE SEQUENCE [LARGE SCALE GENOMIC DNA]</scope>
    <source>
        <strain evidence="1 2">3127-1</strain>
    </source>
</reference>
<evidence type="ECO:0000313" key="2">
    <source>
        <dbReference type="Proteomes" id="UP000244792"/>
    </source>
</evidence>
<keyword evidence="2" id="KW-1185">Reference proteome</keyword>
<evidence type="ECO:0000313" key="1">
    <source>
        <dbReference type="EMBL" id="AWB10517.1"/>
    </source>
</evidence>
<protein>
    <recommendedName>
        <fullName evidence="3">Glutaredoxin</fullName>
    </recommendedName>
</protein>
<dbReference type="Gene3D" id="3.40.30.10">
    <property type="entry name" value="Glutaredoxin"/>
    <property type="match status" value="1"/>
</dbReference>
<dbReference type="KEGG" id="taci:TDSAC_1172"/>
<dbReference type="Proteomes" id="UP000244792">
    <property type="component" value="Chromosome"/>
</dbReference>
<proteinExistence type="predicted"/>
<dbReference type="CDD" id="cd00570">
    <property type="entry name" value="GST_N_family"/>
    <property type="match status" value="1"/>
</dbReference>
<dbReference type="EMBL" id="CP020921">
    <property type="protein sequence ID" value="AWB10517.1"/>
    <property type="molecule type" value="Genomic_DNA"/>
</dbReference>
<accession>A0A2R4W127</accession>
<dbReference type="OrthoDB" id="9840208at2"/>
<dbReference type="AlphaFoldDB" id="A0A2R4W127"/>
<name>A0A2R4W127_THEAF</name>
<evidence type="ECO:0008006" key="3">
    <source>
        <dbReference type="Google" id="ProtNLM"/>
    </source>
</evidence>
<dbReference type="InterPro" id="IPR036249">
    <property type="entry name" value="Thioredoxin-like_sf"/>
</dbReference>
<organism evidence="1 2">
    <name type="scientific">Thermodesulfobium acidiphilum</name>
    <dbReference type="NCBI Taxonomy" id="1794699"/>
    <lineage>
        <taxon>Bacteria</taxon>
        <taxon>Pseudomonadati</taxon>
        <taxon>Thermodesulfobiota</taxon>
        <taxon>Thermodesulfobiia</taxon>
        <taxon>Thermodesulfobiales</taxon>
        <taxon>Thermodesulfobiaceae</taxon>
        <taxon>Thermodesulfobium</taxon>
    </lineage>
</organism>